<accession>A0A517M5R4</accession>
<dbReference type="KEGG" id="ruv:EC9_44170"/>
<keyword evidence="2" id="KW-1185">Reference proteome</keyword>
<sequence>MRDDMRDLPPHILHGFWLDAPAWCDLVEIAGTALSVC</sequence>
<reference evidence="1 2" key="1">
    <citation type="submission" date="2019-02" db="EMBL/GenBank/DDBJ databases">
        <title>Deep-cultivation of Planctomycetes and their phenomic and genomic characterization uncovers novel biology.</title>
        <authorList>
            <person name="Wiegand S."/>
            <person name="Jogler M."/>
            <person name="Boedeker C."/>
            <person name="Pinto D."/>
            <person name="Vollmers J."/>
            <person name="Rivas-Marin E."/>
            <person name="Kohn T."/>
            <person name="Peeters S.H."/>
            <person name="Heuer A."/>
            <person name="Rast P."/>
            <person name="Oberbeckmann S."/>
            <person name="Bunk B."/>
            <person name="Jeske O."/>
            <person name="Meyerdierks A."/>
            <person name="Storesund J.E."/>
            <person name="Kallscheuer N."/>
            <person name="Luecker S."/>
            <person name="Lage O.M."/>
            <person name="Pohl T."/>
            <person name="Merkel B.J."/>
            <person name="Hornburger P."/>
            <person name="Mueller R.-W."/>
            <person name="Bruemmer F."/>
            <person name="Labrenz M."/>
            <person name="Spormann A.M."/>
            <person name="Op den Camp H."/>
            <person name="Overmann J."/>
            <person name="Amann R."/>
            <person name="Jetten M.S.M."/>
            <person name="Mascher T."/>
            <person name="Medema M.H."/>
            <person name="Devos D.P."/>
            <person name="Kaster A.-K."/>
            <person name="Ovreas L."/>
            <person name="Rohde M."/>
            <person name="Galperin M.Y."/>
            <person name="Jogler C."/>
        </authorList>
    </citation>
    <scope>NUCLEOTIDE SEQUENCE [LARGE SCALE GENOMIC DNA]</scope>
    <source>
        <strain evidence="1 2">EC9</strain>
    </source>
</reference>
<organism evidence="1 2">
    <name type="scientific">Rosistilla ulvae</name>
    <dbReference type="NCBI Taxonomy" id="1930277"/>
    <lineage>
        <taxon>Bacteria</taxon>
        <taxon>Pseudomonadati</taxon>
        <taxon>Planctomycetota</taxon>
        <taxon>Planctomycetia</taxon>
        <taxon>Pirellulales</taxon>
        <taxon>Pirellulaceae</taxon>
        <taxon>Rosistilla</taxon>
    </lineage>
</organism>
<gene>
    <name evidence="1" type="ORF">EC9_44170</name>
</gene>
<dbReference type="Proteomes" id="UP000319557">
    <property type="component" value="Chromosome"/>
</dbReference>
<evidence type="ECO:0000313" key="1">
    <source>
        <dbReference type="EMBL" id="QDS90210.1"/>
    </source>
</evidence>
<evidence type="ECO:0000313" key="2">
    <source>
        <dbReference type="Proteomes" id="UP000319557"/>
    </source>
</evidence>
<dbReference type="AlphaFoldDB" id="A0A517M5R4"/>
<dbReference type="EMBL" id="CP036261">
    <property type="protein sequence ID" value="QDS90210.1"/>
    <property type="molecule type" value="Genomic_DNA"/>
</dbReference>
<name>A0A517M5R4_9BACT</name>
<proteinExistence type="predicted"/>
<protein>
    <submittedName>
        <fullName evidence="1">Uncharacterized protein</fullName>
    </submittedName>
</protein>